<organism evidence="3 4">
    <name type="scientific">Lutimonas vermicola</name>
    <dbReference type="NCBI Taxonomy" id="414288"/>
    <lineage>
        <taxon>Bacteria</taxon>
        <taxon>Pseudomonadati</taxon>
        <taxon>Bacteroidota</taxon>
        <taxon>Flavobacteriia</taxon>
        <taxon>Flavobacteriales</taxon>
        <taxon>Flavobacteriaceae</taxon>
        <taxon>Lutimonas</taxon>
    </lineage>
</organism>
<keyword evidence="4" id="KW-1185">Reference proteome</keyword>
<evidence type="ECO:0000259" key="2">
    <source>
        <dbReference type="Pfam" id="PF01364"/>
    </source>
</evidence>
<comment type="caution">
    <text evidence="3">The sequence shown here is derived from an EMBL/GenBank/DDBJ whole genome shotgun (WGS) entry which is preliminary data.</text>
</comment>
<dbReference type="Pfam" id="PF01364">
    <property type="entry name" value="Peptidase_C25"/>
    <property type="match status" value="1"/>
</dbReference>
<reference evidence="3 4" key="1">
    <citation type="submission" date="2024-04" db="EMBL/GenBank/DDBJ databases">
        <title>whole genome sequencing of Lutimonas vermicola strain IMCC1616.</title>
        <authorList>
            <person name="Bae S.S."/>
        </authorList>
    </citation>
    <scope>NUCLEOTIDE SEQUENCE [LARGE SCALE GENOMIC DNA]</scope>
    <source>
        <strain evidence="3 4">IMCC1616</strain>
    </source>
</reference>
<gene>
    <name evidence="3" type="primary">porU</name>
    <name evidence="3" type="ORF">AABB81_06015</name>
</gene>
<dbReference type="Gene3D" id="3.40.50.10390">
    <property type="entry name" value="Gingipain r, domain 1"/>
    <property type="match status" value="1"/>
</dbReference>
<evidence type="ECO:0000256" key="1">
    <source>
        <dbReference type="ARBA" id="ARBA00022729"/>
    </source>
</evidence>
<evidence type="ECO:0000313" key="4">
    <source>
        <dbReference type="Proteomes" id="UP001474120"/>
    </source>
</evidence>
<dbReference type="Gene3D" id="3.40.50.1460">
    <property type="match status" value="1"/>
</dbReference>
<dbReference type="Proteomes" id="UP001474120">
    <property type="component" value="Unassembled WGS sequence"/>
</dbReference>
<accession>A0ABU9L1A4</accession>
<keyword evidence="1" id="KW-0732">Signal</keyword>
<dbReference type="CDD" id="cd02258">
    <property type="entry name" value="Peptidase_C25_N"/>
    <property type="match status" value="1"/>
</dbReference>
<dbReference type="Gene3D" id="2.60.40.4070">
    <property type="match status" value="1"/>
</dbReference>
<dbReference type="InterPro" id="IPR026444">
    <property type="entry name" value="Secre_tail"/>
</dbReference>
<feature type="domain" description="Gingipain" evidence="2">
    <location>
        <begin position="553"/>
        <end position="920"/>
    </location>
</feature>
<dbReference type="InterPro" id="IPR029031">
    <property type="entry name" value="Gingipain_N_sf"/>
</dbReference>
<dbReference type="InterPro" id="IPR029030">
    <property type="entry name" value="Caspase-like_dom_sf"/>
</dbReference>
<sequence>MFNFERFRTCMSLKKYFPFLIFFFQCLFSYAQISESKTFTLSWNDVNSIQLTKEKSITLPLVEGNFFDENNIPRSTHIFNVQINTIVQEYKIKNVKFSTVSPALLKNIQIHAIPTEIKSEFQITKIKNKTVAVLSITPMVNQNGSIQKINSFTLDYSLSNQSALSANKSNTSRVTNRSVLANGTWYKFKIDTTGVFKIDKELLQKIGINTSDLDPKNIKIYGNGGKMLPQLNADFRYDDLQENAIFVEGEEDGVFDNDDYILFFGQGPHHWEINRAQYTLSKHNTNIYSDYAYYFITVDQGAGKRINTINPIDQEADFRIDTYHEFVFHEQERVNLLANGQQWLGEDFSFEDVQNINFQLTDLKFDEPVVVKARGVAVSSSNTQMNFRVNGQDVMDLNFSLIPNNSLTKASSDENTATTFLNNDLIDVQISYNNGGNPSSRAFLDFIEVISTRNLIARGPQFSFRNTGASDPSSVYEYTVQNIANISALWNITDPVNPERVLNEGNANDFIFKAFGGENEFIILGTEPFLIPETLENNEVNNQNLHGIKDIDYLIVSPDYLMSEAERLAGYHFENSGLKVAVVDLEKIYNEFGSGSPDLTAIRDFIRFLYLNASGDQSRIRFVCLFGDASFDFKDRITDNNNIVPAFQSYESFNLATAYVTDDYFGMMDDQEGTLGSADMQDVAMGRFPVTSLKEARDMVDKTLNYYGTASLGSWRNTVTFVADDPDNSGEFILQQALDQITQEIEQTKPSFNIKKIYADAHQQESSAGGERYPTVNEAINNAVESGTLILDYFGHGGVNGWAEERILEVPQIQNWNNFNSLPLFITVTCEFARFDNPIRPTAGEFTLWNSGGGTSHLISTTREIFISVGEVFNRNLMRNILNFQEEDYSISEALMYTKHESFTAQRFFIYSFGDPAMKMAQAKPNIRLTKMNDEDLSQSKDTLKALSRITLEGVIKDENDQLIDNYSGTLNATIYDKALDKATLDNDNLGKKMEFKAIESKIFSGRASINNGSFSFEFIVPKDIRIAYGKAKISLYAENKVSDRTGADLDIIIGGIDPNAPSDTEGPEIRLFMNDESFVDGGNTNSSPVLYALLEDNSGINTSITAVDHDIIAILDDDNNNPYVLNDYYETEINDFQKGKVKFPFRDLETGLHTIKFKCWDTYNNPSESTLSFIVVNDNDLILSNVLNYPNPFINYTEFWFNHNKPNETLDVQVQIFTVSGKLIKTLNRSVQSDGLLSREISWNGLDDFGNKIGKGVYVYKLHVRSQISKAKAEKFEKLVILQ</sequence>
<protein>
    <submittedName>
        <fullName evidence="3">Type IX secretion system sortase PorU</fullName>
    </submittedName>
</protein>
<evidence type="ECO:0000313" key="3">
    <source>
        <dbReference type="EMBL" id="MEL4455444.1"/>
    </source>
</evidence>
<proteinExistence type="predicted"/>
<dbReference type="SUPFAM" id="SSF52129">
    <property type="entry name" value="Caspase-like"/>
    <property type="match status" value="1"/>
</dbReference>
<dbReference type="EMBL" id="JBCDNA010000001">
    <property type="protein sequence ID" value="MEL4455444.1"/>
    <property type="molecule type" value="Genomic_DNA"/>
</dbReference>
<dbReference type="NCBIfam" id="NF033707">
    <property type="entry name" value="T9SS_sortase"/>
    <property type="match status" value="1"/>
</dbReference>
<dbReference type="RefSeq" id="WP_342159270.1">
    <property type="nucleotide sequence ID" value="NZ_JBCDNA010000001.1"/>
</dbReference>
<dbReference type="InterPro" id="IPR001769">
    <property type="entry name" value="Gingipain"/>
</dbReference>
<name>A0ABU9L1A4_9FLAO</name>
<dbReference type="NCBIfam" id="TIGR04183">
    <property type="entry name" value="Por_Secre_tail"/>
    <property type="match status" value="1"/>
</dbReference>